<dbReference type="InterPro" id="IPR001680">
    <property type="entry name" value="WD40_rpt"/>
</dbReference>
<keyword evidence="7" id="KW-0243">Dynein</keyword>
<feature type="repeat" description="WD" evidence="12">
    <location>
        <begin position="302"/>
        <end position="336"/>
    </location>
</feature>
<keyword evidence="9" id="KW-0505">Motor protein</keyword>
<feature type="repeat" description="WD" evidence="12">
    <location>
        <begin position="813"/>
        <end position="846"/>
    </location>
</feature>
<keyword evidence="10" id="KW-0206">Cytoskeleton</keyword>
<dbReference type="FunFam" id="2.130.10.10:FF:000975">
    <property type="entry name" value="Dynein, axonemal, intermediate chain 2a"/>
    <property type="match status" value="1"/>
</dbReference>
<dbReference type="AlphaFoldDB" id="A0A1B0G3X0"/>
<sequence>MKTPEILSKEEARTSARPLIVMHYNQFIYSRERRRFGRQCLFSDRTQLMFSINPNMKLRRNYILRNPVSTGTQLSDQKAFSEVETENVTYAEHGMYHYEGGWPKEVNINDEESTLRYRKKIEREDAWGQQVITLIADATAVIEQNNAVNIYQEFFIDLPAEICEQIRFDFESRQKNIFHDPYTPHRPISVIDWAPNDVKRFLVLHTNIPLSRLEAIERLKTPKTRIVKFEGRLESTEGNNFYIWDLENPLKPMVDFTSTEIVRKTFFCPKDENWIAGGLHSGKVCLWDARTGGARIFVCPLEAAHREATSALCWVHSKTNTEFYTGSLDGSVKYWDGRDMETPIQEILLDPVLTDSQLRSRSHGVTVLEFEYTIPVRFIIGSDMGSVFVGNRKGMTPSETLAAGNYRIFSGPIRTIERNPFFVKNFLITGDAKGELDFWDLLLHQRKPIFTFKFSHAIVCAKFRPDGEYLAVALSNGDIQILEMDPALKHSTSKDKALIAADIMNPDDPEEFLRIITRDTEFKEVLNTFQDQVYKVDKKRQEREYVMEQTDFEADFEPSEIDERRYFGRPTAFENKDEVLFNENSNRELSKNFVLRNPVDDGTQYGTRWSLSLANTERATYKHIGITHNEGGWPKDINMHDPEQTVRYKRKIEKDENYINEVMNLTKPMEQYILQNNAVNIYENYFENSEPAPLPEPCHSRTINVYRDPNPIKVPVTHLSWSPDGGLRMAISHCDMKFQGDKTGQKCNSYIWEIENPNEPYITLEPKVPCVCLEYNQKDPTSLVSGMYNGQVAAWDTRHGRFPVMISEREICHRDPVNSVLWNNSKSGTEFFSGASDGQVLWWDTRKLNEPLDRLLMDPVRSDEQDLGRSFGVSVLEYETTIPTRFMVGTEMGMLFCCNRKGKTPVEKIQIRMMCHLGPIYAIMRNPAFVKNFLTVGDWCARIWSEDCRESSIIWTNNSPAMLTDAAWSYTKVSQFFITRMDGVLDTWDLLQQQNEPVLTVKVCDEPLYCLRTSESGKFVTCGSKLGTTFLIEVSENMVTSNKNDKPLLTAMFERENRREKILEAKSREIKLKVKVNQAVDQNDVTMVDGKFNLDAFKNIMEQVEAEYFAAVEQERLRRVPGNKQDAEESELSEAGSIKTRD</sequence>
<evidence type="ECO:0000256" key="3">
    <source>
        <dbReference type="ARBA" id="ARBA00022490"/>
    </source>
</evidence>
<keyword evidence="5" id="KW-0493">Microtubule</keyword>
<reference evidence="14" key="1">
    <citation type="submission" date="2020-05" db="UniProtKB">
        <authorList>
            <consortium name="EnsemblMetazoa"/>
        </authorList>
    </citation>
    <scope>IDENTIFICATION</scope>
    <source>
        <strain evidence="14">Yale</strain>
    </source>
</reference>
<keyword evidence="11" id="KW-0966">Cell projection</keyword>
<evidence type="ECO:0000256" key="11">
    <source>
        <dbReference type="ARBA" id="ARBA00023273"/>
    </source>
</evidence>
<keyword evidence="8" id="KW-0969">Cilium</keyword>
<feature type="region of interest" description="Disordered" evidence="13">
    <location>
        <begin position="1119"/>
        <end position="1142"/>
    </location>
</feature>
<proteinExistence type="inferred from homology"/>
<dbReference type="PANTHER" id="PTHR12442">
    <property type="entry name" value="DYNEIN INTERMEDIATE CHAIN"/>
    <property type="match status" value="1"/>
</dbReference>
<dbReference type="InterPro" id="IPR050687">
    <property type="entry name" value="Dynein_IC"/>
</dbReference>
<comment type="similarity">
    <text evidence="2">Belongs to the dynein intermediate chain family.</text>
</comment>
<dbReference type="SMART" id="SM00320">
    <property type="entry name" value="WD40"/>
    <property type="match status" value="8"/>
</dbReference>
<keyword evidence="6" id="KW-0677">Repeat</keyword>
<dbReference type="STRING" id="37546.A0A1B0G3X0"/>
<organism evidence="14 15">
    <name type="scientific">Glossina morsitans morsitans</name>
    <name type="common">Savannah tsetse fly</name>
    <dbReference type="NCBI Taxonomy" id="37546"/>
    <lineage>
        <taxon>Eukaryota</taxon>
        <taxon>Metazoa</taxon>
        <taxon>Ecdysozoa</taxon>
        <taxon>Arthropoda</taxon>
        <taxon>Hexapoda</taxon>
        <taxon>Insecta</taxon>
        <taxon>Pterygota</taxon>
        <taxon>Neoptera</taxon>
        <taxon>Endopterygota</taxon>
        <taxon>Diptera</taxon>
        <taxon>Brachycera</taxon>
        <taxon>Muscomorpha</taxon>
        <taxon>Hippoboscoidea</taxon>
        <taxon>Glossinidae</taxon>
        <taxon>Glossina</taxon>
    </lineage>
</organism>
<evidence type="ECO:0000256" key="13">
    <source>
        <dbReference type="SAM" id="MobiDB-lite"/>
    </source>
</evidence>
<evidence type="ECO:0000313" key="15">
    <source>
        <dbReference type="Proteomes" id="UP000092444"/>
    </source>
</evidence>
<dbReference type="PANTHER" id="PTHR12442:SF7">
    <property type="entry name" value="DYNEIN AXONEMAL INTERMEDIATE CHAIN 2"/>
    <property type="match status" value="1"/>
</dbReference>
<dbReference type="InterPro" id="IPR036322">
    <property type="entry name" value="WD40_repeat_dom_sf"/>
</dbReference>
<comment type="subcellular location">
    <subcellularLocation>
        <location evidence="1">Cytoplasm</location>
        <location evidence="1">Cytoskeleton</location>
        <location evidence="1">Cilium axoneme</location>
    </subcellularLocation>
</comment>
<keyword evidence="15" id="KW-1185">Reference proteome</keyword>
<dbReference type="SUPFAM" id="SSF50978">
    <property type="entry name" value="WD40 repeat-like"/>
    <property type="match status" value="2"/>
</dbReference>
<dbReference type="Pfam" id="PF00400">
    <property type="entry name" value="WD40"/>
    <property type="match status" value="2"/>
</dbReference>
<dbReference type="FunFam" id="2.130.10.10:FF:000584">
    <property type="entry name" value="Dynein intermediate chain 2"/>
    <property type="match status" value="1"/>
</dbReference>
<dbReference type="PROSITE" id="PS50082">
    <property type="entry name" value="WD_REPEATS_2"/>
    <property type="match status" value="2"/>
</dbReference>
<protein>
    <recommendedName>
        <fullName evidence="16">Dynein intermediate chain 3, ciliary</fullName>
    </recommendedName>
</protein>
<dbReference type="GO" id="GO:0005874">
    <property type="term" value="C:microtubule"/>
    <property type="evidence" value="ECO:0007669"/>
    <property type="project" value="UniProtKB-KW"/>
</dbReference>
<name>A0A1B0G3X0_GLOMM</name>
<accession>A0A1B0G3X0</accession>
<evidence type="ECO:0000256" key="8">
    <source>
        <dbReference type="ARBA" id="ARBA00023069"/>
    </source>
</evidence>
<evidence type="ECO:0000256" key="12">
    <source>
        <dbReference type="PROSITE-ProRule" id="PRU00221"/>
    </source>
</evidence>
<dbReference type="Gene3D" id="2.130.10.10">
    <property type="entry name" value="YVTN repeat-like/Quinoprotein amine dehydrogenase"/>
    <property type="match status" value="3"/>
</dbReference>
<evidence type="ECO:0000256" key="9">
    <source>
        <dbReference type="ARBA" id="ARBA00023175"/>
    </source>
</evidence>
<evidence type="ECO:0000256" key="4">
    <source>
        <dbReference type="ARBA" id="ARBA00022574"/>
    </source>
</evidence>
<dbReference type="GO" id="GO:0003341">
    <property type="term" value="P:cilium movement"/>
    <property type="evidence" value="ECO:0007669"/>
    <property type="project" value="TreeGrafter"/>
</dbReference>
<dbReference type="GO" id="GO:0036157">
    <property type="term" value="C:outer dynein arm"/>
    <property type="evidence" value="ECO:0007669"/>
    <property type="project" value="TreeGrafter"/>
</dbReference>
<evidence type="ECO:0000313" key="14">
    <source>
        <dbReference type="EnsemblMetazoa" id="GMOY008018-PA"/>
    </source>
</evidence>
<dbReference type="GO" id="GO:0036158">
    <property type="term" value="P:outer dynein arm assembly"/>
    <property type="evidence" value="ECO:0007669"/>
    <property type="project" value="TreeGrafter"/>
</dbReference>
<dbReference type="EMBL" id="CCAG010011538">
    <property type="status" value="NOT_ANNOTATED_CDS"/>
    <property type="molecule type" value="Genomic_DNA"/>
</dbReference>
<evidence type="ECO:0000256" key="7">
    <source>
        <dbReference type="ARBA" id="ARBA00023017"/>
    </source>
</evidence>
<evidence type="ECO:0000256" key="5">
    <source>
        <dbReference type="ARBA" id="ARBA00022701"/>
    </source>
</evidence>
<dbReference type="Proteomes" id="UP000092444">
    <property type="component" value="Unassembled WGS sequence"/>
</dbReference>
<evidence type="ECO:0000256" key="2">
    <source>
        <dbReference type="ARBA" id="ARBA00011059"/>
    </source>
</evidence>
<evidence type="ECO:0008006" key="16">
    <source>
        <dbReference type="Google" id="ProtNLM"/>
    </source>
</evidence>
<evidence type="ECO:0000256" key="1">
    <source>
        <dbReference type="ARBA" id="ARBA00004430"/>
    </source>
</evidence>
<dbReference type="PhylomeDB" id="A0A1B0G3X0"/>
<evidence type="ECO:0000256" key="6">
    <source>
        <dbReference type="ARBA" id="ARBA00022737"/>
    </source>
</evidence>
<dbReference type="EnsemblMetazoa" id="GMOY008018-RA">
    <property type="protein sequence ID" value="GMOY008018-PA"/>
    <property type="gene ID" value="GMOY008018"/>
</dbReference>
<keyword evidence="4 12" id="KW-0853">WD repeat</keyword>
<keyword evidence="3" id="KW-0963">Cytoplasm</keyword>
<dbReference type="VEuPathDB" id="VectorBase:GMOY008018"/>
<dbReference type="GO" id="GO:0045504">
    <property type="term" value="F:dynein heavy chain binding"/>
    <property type="evidence" value="ECO:0007669"/>
    <property type="project" value="TreeGrafter"/>
</dbReference>
<dbReference type="GO" id="GO:0045503">
    <property type="term" value="F:dynein light chain binding"/>
    <property type="evidence" value="ECO:0007669"/>
    <property type="project" value="TreeGrafter"/>
</dbReference>
<evidence type="ECO:0000256" key="10">
    <source>
        <dbReference type="ARBA" id="ARBA00023212"/>
    </source>
</evidence>
<dbReference type="InterPro" id="IPR015943">
    <property type="entry name" value="WD40/YVTN_repeat-like_dom_sf"/>
</dbReference>